<sequence length="380" mass="42912">MKLNYEKEYVVTPYSWMSKVLVPRILAGEKSMRYSRRFCDRVKISSAATPKKNPTGHKIFNRKTEGINFNAALNDPSDPSDRADKHDPTDRVDPKESAKNKYVLGCRHAEQDGPADPVHESKPPFRGVLVDQNKLDESLYSSTNFFLFMAQLDDGLIGFTIERYSKEITRDFNGGTTGPTRRYTKGQWNAEEDETLHTAVKQSKGKNWKKIAECFKDETDVQCLHQWQTVLNPELIKARKKRWIDILNNLDLLDTFQKIDIVTKGEASYGTVVVSCQISTLYVRKYRVSDLSSCAGSELGSELTFLAGSELGKELTSLAGSELGLASYRLIEDYFPAICKQELCPFNFLLASCQDSSSELSPASYRLIEDNSPATCEQEF</sequence>
<name>A0A6L2LQY9_TANCI</name>
<organism evidence="8">
    <name type="scientific">Tanacetum cinerariifolium</name>
    <name type="common">Dalmatian daisy</name>
    <name type="synonym">Chrysanthemum cinerariifolium</name>
    <dbReference type="NCBI Taxonomy" id="118510"/>
    <lineage>
        <taxon>Eukaryota</taxon>
        <taxon>Viridiplantae</taxon>
        <taxon>Streptophyta</taxon>
        <taxon>Embryophyta</taxon>
        <taxon>Tracheophyta</taxon>
        <taxon>Spermatophyta</taxon>
        <taxon>Magnoliopsida</taxon>
        <taxon>eudicotyledons</taxon>
        <taxon>Gunneridae</taxon>
        <taxon>Pentapetalae</taxon>
        <taxon>asterids</taxon>
        <taxon>campanulids</taxon>
        <taxon>Asterales</taxon>
        <taxon>Asteraceae</taxon>
        <taxon>Asteroideae</taxon>
        <taxon>Anthemideae</taxon>
        <taxon>Anthemidinae</taxon>
        <taxon>Tanacetum</taxon>
    </lineage>
</organism>
<dbReference type="PROSITE" id="PS51294">
    <property type="entry name" value="HTH_MYB"/>
    <property type="match status" value="1"/>
</dbReference>
<keyword evidence="4" id="KW-0539">Nucleus</keyword>
<dbReference type="Pfam" id="PF00249">
    <property type="entry name" value="Myb_DNA-binding"/>
    <property type="match status" value="1"/>
</dbReference>
<evidence type="ECO:0000256" key="5">
    <source>
        <dbReference type="SAM" id="MobiDB-lite"/>
    </source>
</evidence>
<dbReference type="SUPFAM" id="SSF46689">
    <property type="entry name" value="Homeodomain-like"/>
    <property type="match status" value="1"/>
</dbReference>
<dbReference type="PROSITE" id="PS50090">
    <property type="entry name" value="MYB_LIKE"/>
    <property type="match status" value="1"/>
</dbReference>
<evidence type="ECO:0000256" key="2">
    <source>
        <dbReference type="ARBA" id="ARBA00023015"/>
    </source>
</evidence>
<accession>A0A6L2LQY9</accession>
<evidence type="ECO:0000259" key="7">
    <source>
        <dbReference type="PROSITE" id="PS51294"/>
    </source>
</evidence>
<proteinExistence type="predicted"/>
<dbReference type="EMBL" id="BKCJ010004832">
    <property type="protein sequence ID" value="GEU63357.1"/>
    <property type="molecule type" value="Genomic_DNA"/>
</dbReference>
<dbReference type="GO" id="GO:0005634">
    <property type="term" value="C:nucleus"/>
    <property type="evidence" value="ECO:0007669"/>
    <property type="project" value="UniProtKB-SubCell"/>
</dbReference>
<evidence type="ECO:0000256" key="4">
    <source>
        <dbReference type="ARBA" id="ARBA00023242"/>
    </source>
</evidence>
<feature type="compositionally biased region" description="Basic and acidic residues" evidence="5">
    <location>
        <begin position="79"/>
        <end position="99"/>
    </location>
</feature>
<gene>
    <name evidence="8" type="ORF">Tci_035335</name>
</gene>
<dbReference type="InterPro" id="IPR017930">
    <property type="entry name" value="Myb_dom"/>
</dbReference>
<dbReference type="InterPro" id="IPR009057">
    <property type="entry name" value="Homeodomain-like_sf"/>
</dbReference>
<reference evidence="8" key="1">
    <citation type="journal article" date="2019" name="Sci. Rep.">
        <title>Draft genome of Tanacetum cinerariifolium, the natural source of mosquito coil.</title>
        <authorList>
            <person name="Yamashiro T."/>
            <person name="Shiraishi A."/>
            <person name="Satake H."/>
            <person name="Nakayama K."/>
        </authorList>
    </citation>
    <scope>NUCLEOTIDE SEQUENCE</scope>
</reference>
<feature type="domain" description="HTH myb-type" evidence="7">
    <location>
        <begin position="180"/>
        <end position="235"/>
    </location>
</feature>
<feature type="region of interest" description="Disordered" evidence="5">
    <location>
        <begin position="69"/>
        <end position="101"/>
    </location>
</feature>
<dbReference type="SMART" id="SM00717">
    <property type="entry name" value="SANT"/>
    <property type="match status" value="1"/>
</dbReference>
<dbReference type="InterPro" id="IPR001005">
    <property type="entry name" value="SANT/Myb"/>
</dbReference>
<evidence type="ECO:0000256" key="1">
    <source>
        <dbReference type="ARBA" id="ARBA00004123"/>
    </source>
</evidence>
<dbReference type="Gene3D" id="1.10.10.60">
    <property type="entry name" value="Homeodomain-like"/>
    <property type="match status" value="1"/>
</dbReference>
<feature type="domain" description="Myb-like" evidence="6">
    <location>
        <begin position="180"/>
        <end position="231"/>
    </location>
</feature>
<keyword evidence="3" id="KW-0804">Transcription</keyword>
<dbReference type="CDD" id="cd00167">
    <property type="entry name" value="SANT"/>
    <property type="match status" value="1"/>
</dbReference>
<comment type="caution">
    <text evidence="8">The sequence shown here is derived from an EMBL/GenBank/DDBJ whole genome shotgun (WGS) entry which is preliminary data.</text>
</comment>
<dbReference type="AlphaFoldDB" id="A0A6L2LQY9"/>
<evidence type="ECO:0000256" key="3">
    <source>
        <dbReference type="ARBA" id="ARBA00023163"/>
    </source>
</evidence>
<comment type="subcellular location">
    <subcellularLocation>
        <location evidence="1">Nucleus</location>
    </subcellularLocation>
</comment>
<evidence type="ECO:0000313" key="8">
    <source>
        <dbReference type="EMBL" id="GEU63357.1"/>
    </source>
</evidence>
<protein>
    <submittedName>
        <fullName evidence="8">Transcription factor MYB3R-1-like isoform X1</fullName>
    </submittedName>
</protein>
<dbReference type="FunFam" id="1.10.10.60:FF:000016">
    <property type="entry name" value="Transcriptional activator Myb isoform A"/>
    <property type="match status" value="1"/>
</dbReference>
<keyword evidence="2" id="KW-0805">Transcription regulation</keyword>
<evidence type="ECO:0000259" key="6">
    <source>
        <dbReference type="PROSITE" id="PS50090"/>
    </source>
</evidence>